<organism evidence="1 2">
    <name type="scientific">Sporosarcina thermotolerans</name>
    <dbReference type="NCBI Taxonomy" id="633404"/>
    <lineage>
        <taxon>Bacteria</taxon>
        <taxon>Bacillati</taxon>
        <taxon>Bacillota</taxon>
        <taxon>Bacilli</taxon>
        <taxon>Bacillales</taxon>
        <taxon>Caryophanaceae</taxon>
        <taxon>Sporosarcina</taxon>
    </lineage>
</organism>
<dbReference type="AlphaFoldDB" id="A0AAW9A5N8"/>
<dbReference type="RefSeq" id="WP_317940303.1">
    <property type="nucleotide sequence ID" value="NZ_JAUBDJ010000002.1"/>
</dbReference>
<evidence type="ECO:0000313" key="1">
    <source>
        <dbReference type="EMBL" id="MDW0116195.1"/>
    </source>
</evidence>
<evidence type="ECO:0008006" key="3">
    <source>
        <dbReference type="Google" id="ProtNLM"/>
    </source>
</evidence>
<gene>
    <name evidence="1" type="ORF">QTL97_04565</name>
</gene>
<comment type="caution">
    <text evidence="1">The sequence shown here is derived from an EMBL/GenBank/DDBJ whole genome shotgun (WGS) entry which is preliminary data.</text>
</comment>
<name>A0AAW9A5N8_9BACL</name>
<sequence length="318" mass="36163">MIKSITSNYPVVKFTVFILTILLAGCSLSSPEPQDEQSIKLQIEERLKQEFGADTEITVQELTNRETDGNSDTVEVSVLIDEQVEGLSFGVNLQDRPPLRMDSVYRGEFLYEDKQWRLTDLLKVNDSSVTPKEGINASALVHPPGKVYVEGAPKVRTWKNEMVEENLDLENGIHTIFIYKEAENRMLEESGTVKYTFIFNKDTSKWEQTEEVRMDDWKRTYDIAGSWTYKTTSADGYYVTVKLHVSEVDQNGQITIRIDSNQINASILSGLDVKNSWTAEVSQDNPFTFISDETTYALTIPDEGQTNVLKLGDSIFRR</sequence>
<dbReference type="EMBL" id="JAUBDJ010000002">
    <property type="protein sequence ID" value="MDW0116195.1"/>
    <property type="molecule type" value="Genomic_DNA"/>
</dbReference>
<evidence type="ECO:0000313" key="2">
    <source>
        <dbReference type="Proteomes" id="UP001271648"/>
    </source>
</evidence>
<proteinExistence type="predicted"/>
<accession>A0AAW9A5N8</accession>
<dbReference type="Proteomes" id="UP001271648">
    <property type="component" value="Unassembled WGS sequence"/>
</dbReference>
<reference evidence="1 2" key="1">
    <citation type="submission" date="2023-06" db="EMBL/GenBank/DDBJ databases">
        <title>Sporosarcina sp. nov., isolated from Korean traditional fermented seafood 'Jeotgal'.</title>
        <authorList>
            <person name="Yang A.I."/>
            <person name="Shin N.-R."/>
        </authorList>
    </citation>
    <scope>NUCLEOTIDE SEQUENCE [LARGE SCALE GENOMIC DNA]</scope>
    <source>
        <strain evidence="1 2">KCTC43456</strain>
    </source>
</reference>
<keyword evidence="2" id="KW-1185">Reference proteome</keyword>
<dbReference type="PROSITE" id="PS51257">
    <property type="entry name" value="PROKAR_LIPOPROTEIN"/>
    <property type="match status" value="1"/>
</dbReference>
<protein>
    <recommendedName>
        <fullName evidence="3">Lipoprotein</fullName>
    </recommendedName>
</protein>